<evidence type="ECO:0000313" key="1">
    <source>
        <dbReference type="EnsemblPlants" id="AVESA.00010b.r2.4CG1326970.1.CDS"/>
    </source>
</evidence>
<keyword evidence="2" id="KW-1185">Reference proteome</keyword>
<protein>
    <submittedName>
        <fullName evidence="1">Uncharacterized protein</fullName>
    </submittedName>
</protein>
<proteinExistence type="predicted"/>
<organism evidence="1 2">
    <name type="scientific">Avena sativa</name>
    <name type="common">Oat</name>
    <dbReference type="NCBI Taxonomy" id="4498"/>
    <lineage>
        <taxon>Eukaryota</taxon>
        <taxon>Viridiplantae</taxon>
        <taxon>Streptophyta</taxon>
        <taxon>Embryophyta</taxon>
        <taxon>Tracheophyta</taxon>
        <taxon>Spermatophyta</taxon>
        <taxon>Magnoliopsida</taxon>
        <taxon>Liliopsida</taxon>
        <taxon>Poales</taxon>
        <taxon>Poaceae</taxon>
        <taxon>BOP clade</taxon>
        <taxon>Pooideae</taxon>
        <taxon>Poodae</taxon>
        <taxon>Poeae</taxon>
        <taxon>Poeae Chloroplast Group 1 (Aveneae type)</taxon>
        <taxon>Aveninae</taxon>
        <taxon>Avena</taxon>
    </lineage>
</organism>
<dbReference type="EnsemblPlants" id="AVESA.00010b.r2.4CG1326970.1">
    <property type="protein sequence ID" value="AVESA.00010b.r2.4CG1326970.1.CDS"/>
    <property type="gene ID" value="AVESA.00010b.r2.4CG1326970"/>
</dbReference>
<reference evidence="1" key="1">
    <citation type="submission" date="2021-05" db="EMBL/GenBank/DDBJ databases">
        <authorList>
            <person name="Scholz U."/>
            <person name="Mascher M."/>
            <person name="Fiebig A."/>
        </authorList>
    </citation>
    <scope>NUCLEOTIDE SEQUENCE [LARGE SCALE GENOMIC DNA]</scope>
</reference>
<reference evidence="1" key="2">
    <citation type="submission" date="2025-09" db="UniProtKB">
        <authorList>
            <consortium name="EnsemblPlants"/>
        </authorList>
    </citation>
    <scope>IDENTIFICATION</scope>
</reference>
<evidence type="ECO:0000313" key="2">
    <source>
        <dbReference type="Proteomes" id="UP001732700"/>
    </source>
</evidence>
<dbReference type="Proteomes" id="UP001732700">
    <property type="component" value="Chromosome 4C"/>
</dbReference>
<sequence>MYFHYKSHVEHSSQGRLQTYCAKISITSARSKHLRGAPRMSSFSKTLLFALALVALLSSDVVIKVTADGGGSLAPEDCRQMPVAPGPCDRTACMHYCQANIGPGAVGECVSGGCQCSYCTAHLRN</sequence>
<accession>A0ACD5X4F2</accession>
<name>A0ACD5X4F2_AVESA</name>